<dbReference type="Pfam" id="PF00294">
    <property type="entry name" value="PfkB"/>
    <property type="match status" value="1"/>
</dbReference>
<dbReference type="InterPro" id="IPR029056">
    <property type="entry name" value="Ribokinase-like"/>
</dbReference>
<evidence type="ECO:0000313" key="12">
    <source>
        <dbReference type="Proteomes" id="UP000515909"/>
    </source>
</evidence>
<dbReference type="InterPro" id="IPR011611">
    <property type="entry name" value="PfkB_dom"/>
</dbReference>
<feature type="active site" description="Proton acceptor" evidence="9">
    <location>
        <position position="244"/>
    </location>
</feature>
<keyword evidence="4 9" id="KW-0418">Kinase</keyword>
<sequence>MPKILNFGSLNIDNVFKVDHFVQPGETMAAESLELLPGGKGLNQSVALSRAGAEIYHAGKVGHDGRWLVDLLEKANVHTELIDQTGSMTGVAMIQVNSSGQNCIIIHHGANAEITNDYIDSVLSHFHKGDMLLLQNEINAISRIISKTFELGMQIAWNPSPLDRTVFDCPFEKITYFILNEIEGFDLTGEKEPDKIAAALLKRCPNAKVVLTLGKGGVWYQDRDRVCTHGIYKVPVVDTTGAGDTFTGFFLAKILENCPVEEALRIASVASSIEVSRKGASISIPTLEEVVNSDLKMQ</sequence>
<dbReference type="EMBL" id="CP060286">
    <property type="protein sequence ID" value="QNK39522.1"/>
    <property type="molecule type" value="Genomic_DNA"/>
</dbReference>
<dbReference type="PRINTS" id="PR00990">
    <property type="entry name" value="RIBOKINASE"/>
</dbReference>
<dbReference type="Proteomes" id="UP000515909">
    <property type="component" value="Chromosome"/>
</dbReference>
<comment type="caution">
    <text evidence="9">Lacks conserved residue(s) required for the propagation of feature annotation.</text>
</comment>
<feature type="binding site" evidence="9">
    <location>
        <position position="244"/>
    </location>
    <ligand>
        <name>substrate</name>
    </ligand>
</feature>
<dbReference type="Gene3D" id="3.40.1190.20">
    <property type="match status" value="1"/>
</dbReference>
<dbReference type="HAMAP" id="MF_01987">
    <property type="entry name" value="Ribokinase"/>
    <property type="match status" value="1"/>
</dbReference>
<feature type="binding site" evidence="9">
    <location>
        <position position="180"/>
    </location>
    <ligand>
        <name>ATP</name>
        <dbReference type="ChEBI" id="CHEBI:30616"/>
    </ligand>
</feature>
<dbReference type="KEGG" id="cfem:HCR03_12285"/>
<evidence type="ECO:0000256" key="4">
    <source>
        <dbReference type="ARBA" id="ARBA00022777"/>
    </source>
</evidence>
<evidence type="ECO:0000256" key="3">
    <source>
        <dbReference type="ARBA" id="ARBA00022741"/>
    </source>
</evidence>
<feature type="binding site" evidence="9">
    <location>
        <position position="137"/>
    </location>
    <ligand>
        <name>substrate</name>
    </ligand>
</feature>
<evidence type="ECO:0000256" key="7">
    <source>
        <dbReference type="ARBA" id="ARBA00022958"/>
    </source>
</evidence>
<dbReference type="AlphaFoldDB" id="A0A7G8T7D1"/>
<comment type="subunit">
    <text evidence="9">Homodimer.</text>
</comment>
<dbReference type="PANTHER" id="PTHR10584">
    <property type="entry name" value="SUGAR KINASE"/>
    <property type="match status" value="1"/>
</dbReference>
<dbReference type="PANTHER" id="PTHR10584:SF166">
    <property type="entry name" value="RIBOKINASE"/>
    <property type="match status" value="1"/>
</dbReference>
<feature type="binding site" evidence="9">
    <location>
        <position position="240"/>
    </location>
    <ligand>
        <name>K(+)</name>
        <dbReference type="ChEBI" id="CHEBI:29103"/>
    </ligand>
</feature>
<dbReference type="GO" id="GO:0046872">
    <property type="term" value="F:metal ion binding"/>
    <property type="evidence" value="ECO:0007669"/>
    <property type="project" value="UniProtKB-KW"/>
</dbReference>
<comment type="similarity">
    <text evidence="9">Belongs to the carbohydrate kinase PfkB family. Ribokinase subfamily.</text>
</comment>
<keyword evidence="1 9" id="KW-0808">Transferase</keyword>
<comment type="subcellular location">
    <subcellularLocation>
        <location evidence="9">Cytoplasm</location>
    </subcellularLocation>
</comment>
<feature type="domain" description="Carbohydrate kinase PfkB" evidence="10">
    <location>
        <begin position="1"/>
        <end position="286"/>
    </location>
</feature>
<evidence type="ECO:0000256" key="2">
    <source>
        <dbReference type="ARBA" id="ARBA00022723"/>
    </source>
</evidence>
<dbReference type="GO" id="GO:0004747">
    <property type="term" value="F:ribokinase activity"/>
    <property type="evidence" value="ECO:0007669"/>
    <property type="project" value="UniProtKB-UniRule"/>
</dbReference>
<gene>
    <name evidence="9" type="primary">rbsK</name>
    <name evidence="11" type="ORF">HCR03_12285</name>
</gene>
<evidence type="ECO:0000256" key="9">
    <source>
        <dbReference type="HAMAP-Rule" id="MF_01987"/>
    </source>
</evidence>
<dbReference type="CDD" id="cd01174">
    <property type="entry name" value="ribokinase"/>
    <property type="match status" value="1"/>
</dbReference>
<dbReference type="InterPro" id="IPR002139">
    <property type="entry name" value="Ribo/fructo_kinase"/>
</dbReference>
<comment type="activity regulation">
    <text evidence="9">Activated by a monovalent cation that binds near, but not in, the active site. The most likely occupant of the site in vivo is potassium. Ion binding induces a conformational change that may alter substrate affinity.</text>
</comment>
<dbReference type="RefSeq" id="WP_187034443.1">
    <property type="nucleotide sequence ID" value="NZ_CP060286.1"/>
</dbReference>
<evidence type="ECO:0000256" key="6">
    <source>
        <dbReference type="ARBA" id="ARBA00022842"/>
    </source>
</evidence>
<evidence type="ECO:0000259" key="10">
    <source>
        <dbReference type="Pfam" id="PF00294"/>
    </source>
</evidence>
<organism evidence="11 12">
    <name type="scientific">Caproicibacter fermentans</name>
    <dbReference type="NCBI Taxonomy" id="2576756"/>
    <lineage>
        <taxon>Bacteria</taxon>
        <taxon>Bacillati</taxon>
        <taxon>Bacillota</taxon>
        <taxon>Clostridia</taxon>
        <taxon>Eubacteriales</taxon>
        <taxon>Acutalibacteraceae</taxon>
        <taxon>Caproicibacter</taxon>
    </lineage>
</organism>
<accession>A0A7G8T7D1</accession>
<feature type="binding site" evidence="9">
    <location>
        <begin position="212"/>
        <end position="217"/>
    </location>
    <ligand>
        <name>ATP</name>
        <dbReference type="ChEBI" id="CHEBI:30616"/>
    </ligand>
</feature>
<comment type="cofactor">
    <cofactor evidence="9">
        <name>Mg(2+)</name>
        <dbReference type="ChEBI" id="CHEBI:18420"/>
    </cofactor>
    <text evidence="9">Requires a divalent cation, most likely magnesium in vivo, as an electrophilic catalyst to aid phosphoryl group transfer. It is the chelate of the metal and the nucleotide that is the actual substrate.</text>
</comment>
<protein>
    <recommendedName>
        <fullName evidence="9">Ribokinase</fullName>
        <shortName evidence="9">RK</shortName>
        <ecNumber evidence="9">2.7.1.15</ecNumber>
    </recommendedName>
</protein>
<keyword evidence="3 9" id="KW-0547">Nucleotide-binding</keyword>
<feature type="binding site" evidence="9">
    <location>
        <position position="279"/>
    </location>
    <ligand>
        <name>K(+)</name>
        <dbReference type="ChEBI" id="CHEBI:29103"/>
    </ligand>
</feature>
<feature type="binding site" evidence="9">
    <location>
        <position position="238"/>
    </location>
    <ligand>
        <name>K(+)</name>
        <dbReference type="ChEBI" id="CHEBI:29103"/>
    </ligand>
</feature>
<evidence type="ECO:0000256" key="8">
    <source>
        <dbReference type="ARBA" id="ARBA00023277"/>
    </source>
</evidence>
<dbReference type="EC" id="2.7.1.15" evidence="9"/>
<dbReference type="SUPFAM" id="SSF53613">
    <property type="entry name" value="Ribokinase-like"/>
    <property type="match status" value="1"/>
</dbReference>
<comment type="catalytic activity">
    <reaction evidence="9">
        <text>D-ribose + ATP = D-ribose 5-phosphate + ADP + H(+)</text>
        <dbReference type="Rhea" id="RHEA:13697"/>
        <dbReference type="ChEBI" id="CHEBI:15378"/>
        <dbReference type="ChEBI" id="CHEBI:30616"/>
        <dbReference type="ChEBI" id="CHEBI:47013"/>
        <dbReference type="ChEBI" id="CHEBI:78346"/>
        <dbReference type="ChEBI" id="CHEBI:456216"/>
        <dbReference type="EC" id="2.7.1.15"/>
    </reaction>
</comment>
<name>A0A7G8T7D1_9FIRM</name>
<feature type="binding site" evidence="9">
    <location>
        <position position="283"/>
    </location>
    <ligand>
        <name>K(+)</name>
        <dbReference type="ChEBI" id="CHEBI:29103"/>
    </ligand>
</feature>
<comment type="function">
    <text evidence="9">Catalyzes the phosphorylation of ribose at O-5 in a reaction requiring ATP and magnesium. The resulting D-ribose-5-phosphate can then be used either for sythesis of nucleotides, histidine, and tryptophan, or as a component of the pentose phosphate pathway.</text>
</comment>
<keyword evidence="2 9" id="KW-0479">Metal-binding</keyword>
<dbReference type="GO" id="GO:0005524">
    <property type="term" value="F:ATP binding"/>
    <property type="evidence" value="ECO:0007669"/>
    <property type="project" value="UniProtKB-UniRule"/>
</dbReference>
<feature type="binding site" evidence="9">
    <location>
        <begin position="11"/>
        <end position="13"/>
    </location>
    <ligand>
        <name>substrate</name>
    </ligand>
</feature>
<keyword evidence="6 9" id="KW-0460">Magnesium</keyword>
<dbReference type="GO" id="GO:0005737">
    <property type="term" value="C:cytoplasm"/>
    <property type="evidence" value="ECO:0007669"/>
    <property type="project" value="UniProtKB-SubCell"/>
</dbReference>
<keyword evidence="8 9" id="KW-0119">Carbohydrate metabolism</keyword>
<keyword evidence="5 9" id="KW-0067">ATP-binding</keyword>
<keyword evidence="7 9" id="KW-0630">Potassium</keyword>
<proteinExistence type="inferred from homology"/>
<keyword evidence="9" id="KW-0963">Cytoplasm</keyword>
<feature type="binding site" evidence="9">
    <location>
        <begin position="243"/>
        <end position="244"/>
    </location>
    <ligand>
        <name>ATP</name>
        <dbReference type="ChEBI" id="CHEBI:30616"/>
    </ligand>
</feature>
<reference evidence="11 12" key="1">
    <citation type="submission" date="2020-08" db="EMBL/GenBank/DDBJ databases">
        <title>The isolate Caproiciproducens sp. 7D4C2 produces n-caproate at mildly acidic conditions from hexoses: genome and rBOX comparison with related strains and chain-elongating bacteria.</title>
        <authorList>
            <person name="Esquivel-Elizondo S."/>
            <person name="Bagci C."/>
            <person name="Temovska M."/>
            <person name="Jeon B.S."/>
            <person name="Bessarab I."/>
            <person name="Williams R.B.H."/>
            <person name="Huson D.H."/>
            <person name="Angenent L.T."/>
        </authorList>
    </citation>
    <scope>NUCLEOTIDE SEQUENCE [LARGE SCALE GENOMIC DNA]</scope>
    <source>
        <strain evidence="11 12">7D4C2</strain>
    </source>
</reference>
<evidence type="ECO:0000313" key="11">
    <source>
        <dbReference type="EMBL" id="QNK39522.1"/>
    </source>
</evidence>
<dbReference type="UniPathway" id="UPA00916">
    <property type="reaction ID" value="UER00889"/>
</dbReference>
<feature type="binding site" evidence="9">
    <location>
        <position position="274"/>
    </location>
    <ligand>
        <name>K(+)</name>
        <dbReference type="ChEBI" id="CHEBI:29103"/>
    </ligand>
</feature>
<dbReference type="GO" id="GO:0019303">
    <property type="term" value="P:D-ribose catabolic process"/>
    <property type="evidence" value="ECO:0007669"/>
    <property type="project" value="UniProtKB-UniRule"/>
</dbReference>
<dbReference type="InterPro" id="IPR011877">
    <property type="entry name" value="Ribokinase"/>
</dbReference>
<evidence type="ECO:0000256" key="5">
    <source>
        <dbReference type="ARBA" id="ARBA00022840"/>
    </source>
</evidence>
<feature type="binding site" evidence="9">
    <location>
        <position position="277"/>
    </location>
    <ligand>
        <name>K(+)</name>
        <dbReference type="ChEBI" id="CHEBI:29103"/>
    </ligand>
</feature>
<evidence type="ECO:0000256" key="1">
    <source>
        <dbReference type="ARBA" id="ARBA00022679"/>
    </source>
</evidence>
<feature type="binding site" evidence="9">
    <location>
        <begin position="39"/>
        <end position="43"/>
    </location>
    <ligand>
        <name>substrate</name>
    </ligand>
</feature>
<comment type="pathway">
    <text evidence="9">Carbohydrate metabolism; D-ribose degradation; D-ribose 5-phosphate from beta-D-ribopyranose: step 2/2.</text>
</comment>